<keyword evidence="7" id="KW-0131">Cell cycle</keyword>
<keyword evidence="8" id="KW-0137">Centromere</keyword>
<protein>
    <recommendedName>
        <fullName evidence="10">Kinetochore protein Nuf2 N-terminal domain-containing protein</fullName>
    </recommendedName>
</protein>
<feature type="coiled-coil region" evidence="9">
    <location>
        <begin position="330"/>
        <end position="357"/>
    </location>
</feature>
<name>A0ABP0H3G3_CLALP</name>
<feature type="coiled-coil region" evidence="9">
    <location>
        <begin position="397"/>
        <end position="431"/>
    </location>
</feature>
<evidence type="ECO:0000256" key="5">
    <source>
        <dbReference type="ARBA" id="ARBA00022776"/>
    </source>
</evidence>
<dbReference type="InterPro" id="IPR038275">
    <property type="entry name" value="Nuf2_N_sf"/>
</dbReference>
<dbReference type="Proteomes" id="UP001642483">
    <property type="component" value="Unassembled WGS sequence"/>
</dbReference>
<evidence type="ECO:0000313" key="11">
    <source>
        <dbReference type="EMBL" id="CAK8698529.1"/>
    </source>
</evidence>
<comment type="similarity">
    <text evidence="2">Belongs to the NUF2 family.</text>
</comment>
<evidence type="ECO:0000256" key="4">
    <source>
        <dbReference type="ARBA" id="ARBA00022618"/>
    </source>
</evidence>
<evidence type="ECO:0000256" key="7">
    <source>
        <dbReference type="ARBA" id="ARBA00023306"/>
    </source>
</evidence>
<organism evidence="11 12">
    <name type="scientific">Clavelina lepadiformis</name>
    <name type="common">Light-bulb sea squirt</name>
    <name type="synonym">Ascidia lepadiformis</name>
    <dbReference type="NCBI Taxonomy" id="159417"/>
    <lineage>
        <taxon>Eukaryota</taxon>
        <taxon>Metazoa</taxon>
        <taxon>Chordata</taxon>
        <taxon>Tunicata</taxon>
        <taxon>Ascidiacea</taxon>
        <taxon>Aplousobranchia</taxon>
        <taxon>Clavelinidae</taxon>
        <taxon>Clavelina</taxon>
    </lineage>
</organism>
<keyword evidence="6 9" id="KW-0175">Coiled coil</keyword>
<feature type="domain" description="Kinetochore protein Nuf2 N-terminal" evidence="10">
    <location>
        <begin position="11"/>
        <end position="153"/>
    </location>
</feature>
<accession>A0ABP0H3G3</accession>
<evidence type="ECO:0000259" key="10">
    <source>
        <dbReference type="Pfam" id="PF03800"/>
    </source>
</evidence>
<comment type="subcellular location">
    <subcellularLocation>
        <location evidence="1">Chromosome</location>
        <location evidence="1">Centromere</location>
    </subcellularLocation>
</comment>
<sequence>MMSEYEAQMTFEAPQLEEDDIQQSIHMGLLGDKIRHVTIEQLKNVSPALMMQICTSVLQMLDVETDNLGQQFLQASLERSDDKRPSTLLYIHIPHIMNKLIPGCDQMRCALSVNDLLYPKWKKLRKFLSVTINYMRSWESNLLTWNELISKYEDMHAQKEEIIHQNTKLQNAIKEVDAHLLSHGPSYQAQRERLVEVEKEFQELLIQKDNKQKENNERKQSLSNEKEILSSLVETHVKLRNEIEAKKGEIVSSPNRELAERDELIKKLNTMKEDCANVKDATRASEWKIETLGQTLNHIQHADHQLSEAMAMREKILQLQNDQVQQQFEIESQTFSNQRLKQEIVSLKQQITDQREKFHRENIRRQKQLATSRQKLEDIEKLKTILFSQHKDRGGKIKSFLSAIEEQEMILKRLEVEHEQTMDACLQMDKEMREWMVQVHNHVMKSMENKMSSKKIDALANSHDSQSNVDK</sequence>
<dbReference type="Pfam" id="PF03800">
    <property type="entry name" value="Nuf2"/>
    <property type="match status" value="1"/>
</dbReference>
<evidence type="ECO:0000256" key="9">
    <source>
        <dbReference type="SAM" id="Coils"/>
    </source>
</evidence>
<keyword evidence="3" id="KW-0158">Chromosome</keyword>
<evidence type="ECO:0000313" key="12">
    <source>
        <dbReference type="Proteomes" id="UP001642483"/>
    </source>
</evidence>
<evidence type="ECO:0000256" key="8">
    <source>
        <dbReference type="ARBA" id="ARBA00023328"/>
    </source>
</evidence>
<dbReference type="InterPro" id="IPR005549">
    <property type="entry name" value="Kinetochore_Nuf2_N"/>
</dbReference>
<feature type="coiled-coil region" evidence="9">
    <location>
        <begin position="187"/>
        <end position="214"/>
    </location>
</feature>
<evidence type="ECO:0000256" key="6">
    <source>
        <dbReference type="ARBA" id="ARBA00023054"/>
    </source>
</evidence>
<gene>
    <name evidence="11" type="ORF">CVLEPA_LOCUS31963</name>
</gene>
<keyword evidence="4" id="KW-0132">Cell division</keyword>
<keyword evidence="12" id="KW-1185">Reference proteome</keyword>
<keyword evidence="5" id="KW-0498">Mitosis</keyword>
<comment type="caution">
    <text evidence="11">The sequence shown here is derived from an EMBL/GenBank/DDBJ whole genome shotgun (WGS) entry which is preliminary data.</text>
</comment>
<evidence type="ECO:0000256" key="3">
    <source>
        <dbReference type="ARBA" id="ARBA00022454"/>
    </source>
</evidence>
<dbReference type="EMBL" id="CAWYQH010000174">
    <property type="protein sequence ID" value="CAK8698529.1"/>
    <property type="molecule type" value="Genomic_DNA"/>
</dbReference>
<evidence type="ECO:0000256" key="1">
    <source>
        <dbReference type="ARBA" id="ARBA00004584"/>
    </source>
</evidence>
<proteinExistence type="inferred from homology"/>
<reference evidence="11 12" key="1">
    <citation type="submission" date="2024-02" db="EMBL/GenBank/DDBJ databases">
        <authorList>
            <person name="Daric V."/>
            <person name="Darras S."/>
        </authorList>
    </citation>
    <scope>NUCLEOTIDE SEQUENCE [LARGE SCALE GENOMIC DNA]</scope>
</reference>
<evidence type="ECO:0000256" key="2">
    <source>
        <dbReference type="ARBA" id="ARBA00005498"/>
    </source>
</evidence>
<dbReference type="Gene3D" id="1.10.418.60">
    <property type="entry name" value="Ncd80 complex, Nuf2 subunit"/>
    <property type="match status" value="1"/>
</dbReference>